<feature type="compositionally biased region" description="Low complexity" evidence="2">
    <location>
        <begin position="526"/>
        <end position="554"/>
    </location>
</feature>
<feature type="compositionally biased region" description="Basic residues" evidence="2">
    <location>
        <begin position="1681"/>
        <end position="1718"/>
    </location>
</feature>
<feature type="region of interest" description="Disordered" evidence="2">
    <location>
        <begin position="2753"/>
        <end position="2816"/>
    </location>
</feature>
<feature type="compositionally biased region" description="Low complexity" evidence="2">
    <location>
        <begin position="995"/>
        <end position="1013"/>
    </location>
</feature>
<evidence type="ECO:0000313" key="4">
    <source>
        <dbReference type="EMBL" id="KAJ3439917.1"/>
    </source>
</evidence>
<evidence type="ECO:0000256" key="2">
    <source>
        <dbReference type="SAM" id="MobiDB-lite"/>
    </source>
</evidence>
<feature type="compositionally biased region" description="Acidic residues" evidence="2">
    <location>
        <begin position="2278"/>
        <end position="2299"/>
    </location>
</feature>
<gene>
    <name evidence="4" type="ORF">M0812_15957</name>
</gene>
<comment type="caution">
    <text evidence="4">The sequence shown here is derived from an EMBL/GenBank/DDBJ whole genome shotgun (WGS) entry which is preliminary data.</text>
</comment>
<feature type="compositionally biased region" description="Basic and acidic residues" evidence="2">
    <location>
        <begin position="702"/>
        <end position="733"/>
    </location>
</feature>
<feature type="region of interest" description="Disordered" evidence="2">
    <location>
        <begin position="929"/>
        <end position="1013"/>
    </location>
</feature>
<feature type="compositionally biased region" description="Low complexity" evidence="2">
    <location>
        <begin position="2777"/>
        <end position="2805"/>
    </location>
</feature>
<feature type="coiled-coil region" evidence="1">
    <location>
        <begin position="1360"/>
        <end position="1387"/>
    </location>
</feature>
<feature type="region of interest" description="Disordered" evidence="2">
    <location>
        <begin position="2079"/>
        <end position="2139"/>
    </location>
</feature>
<sequence length="3088" mass="363893">MSTTQRYITQTILDKYRILFNVLLDQICTNHKMFPLQHFKFKKFSDFGNCVHVLSTTSSKFTSQILTTLYCWEKEQKKKTFPDLHKKLSFDKEMKQFQNVIDFQKLLVFDCIFLKSLKYIICNRQTGLFANIVEKLFIMCIEGINKYKKDLKTAKLKLKYREISPLLNILTDNKNKILKYYGYILGKLCKINFKLITNHIFTIIHHQFTTTSDITIFDSMKYIKLSIETPSGLELSTKFLALIQKLFHSIKIKVLKAKLADNLCDIFYNASEKQNFDLDYTLWYHNLQYLYTEALELVNDRKYLVSGCKFATSIICCSDQQTIARSKSEILPKCLTIFKKSHKIEGIKCANDLLKMYLMPNNSNNKSESLKLVVMISKKIFQIKKKIPKLMLDHHSYSNLQYTYLIIANWDLDYVMKDIIISSFNSKSTQLTLCRRLIIINGLMAILKNQQIINQNLNYRNKNTTTTSSTTSNSSSHNRINKYKKQISEIIITSFNKGYSLCGKDLKLKKQILLFSKINETFSRNYNTKTNNNLNNNNKNNNKFNSHNTSLLNNKSKEKSNLNQKSSYYDYNSYQSQVNTPMGDLSKITKEPEPIELLIASIKIISFIKKINKNTIANLCNLTIHLNSHLSNQAKISLLKLMKNKHKLRFIILVQYSKFLISNQNESFELINENIYFFRKMINLWISILRKKIKKKRINRNNNEKKKNNIEQNSNDKNKFERKKKSEKEKEKKKNNNIIEIEKKIEKIEAVLIFFLGEIRVKIRDKSYQCLQNIKELEHLLKLNKNYHYHYHGSDSDNIKTKPIKKKRYSLINVLERKDDRINIDEILINTSIDYCQILPEQILFDLCNGNDLNFTNEISAITIKDFILINKIEGYKWWIRFFSIIIKILIQNSRNLSKYLFKYSWEKTKKSHYYVTIYGFSNINQMDNVNNNQNSNNNNNNNTNNNDNNNNSKNNNNNKKKNNKNNVNNNSHKCNNKKNKNNSNNNTTDHNITTERNNTNKNNNNNNNNNILNKNNNNEFAFKINEYTLVLSILFSSRTNLNETKDMKLPKFNVVLNKIIPLLESNNEMISNLSIYSLSQMHPKYLITEFKETINLLISKMQLKKEKTSDFTKKNYLMIKMITIYQLIISNMENKSYLYILGFKIHVASYIEELYTYLIRPKITNTMTELIPLRYYYCLLISKVAKIAFQCERPLSTILRQKLFLQMLEFCGIGEKAELNKTQELKTIVDYSLELFKGNRTKQLEYKKLYLMKRKSVEFVALQCISNLLLGPYFYKSNLNSDDLVFSWINQLLRSENEKLKKIGEKSLINFFQQNSKKLIQIYLNFSYSSKKIISNCYTLIILEELLNNNYFFKIGNEIKSKNDEIENEDENINQNKKKVKKKSKNININKNKTLINLNNVQLICLLLRNINNPNNEIKLKINKLLKKYMKNIIIKKEKTKKSLKILKINHFIYNNLHYEISKVFTEYFPNLATQTAIALLEQYLSLQIMDKGNSRMHNLTSIYIIKRNILISLNPWIGELTINRESDQSIIKFNQVIELLFEITYEDSEIYSKLIEKLWIVLTFNKFENSLAVIEFLLTTCIWFPINKQLHYCKKIICYIFTFSPQIFEILFNKVNLIKDGKTILSSYNNQGNNNHKHNIDKKKEERNNSKNTDQNELNTNVVSSSLLTSKATTPIKNNRNKNHKNSNHKNSNHKNNNHRNKNHKKNKKKNKKKTNIKLHRVNPHQVKKTHTLSKNKKKNINRATLQRKLSPLNSTIKNKFNKKLSKNKIQINNRNYPLTGKIHTRNEFVKTFFSAPSSREFKKYFKTGLKTIKTQPNNPIKVGRFHISLILLTELINKLTKETFISYLPLLLHIAILNIDQKTNIMNANCKSLLINLLLTFNNFKRIENNNLGENDNSSNYMKDNDNSSNDTEDNGMDENEGNKLRNTKNEIELKKLIKFIDNYNYKKFWDNINITNFIFKILSFFNYKDLNIQAKWCKEAFKWGTTECHEMKSIKNFISITTRSLFIFRILFNDVNPGMVEKIIDSYFIYYLSASEESLDIKSQYFTLKIEILKTFELIIKKRAMEITKNIKNKNKINNKNDNDNKEDDNDNNENDNNNDNNNDNDNNINNNNSNNNTTTTTTTTTTTNNTNDDDDDKDDLNLINLYPIFWTIIPTLLSINLNTSYYCLKIIKHFLIDIINDNTNLINQLLLNRPKDWQSDSLGLFSLISPFVMYSKTCKISVFLIFKLLLNKNLELLIKKDIQEIIFYSVIYVFPFFSKKIDHQVKNNNNDNNDNDNDNNNNDDDDDNEKDDDNDNKNNNDNNNTNNKHNKCDYDDDDYEMKYSNDTNENKNDKEDNFDYLLNKLNYCCIAKKFSILANENGYQNISGIFNQYSKEKFTKKELFISSLKSAIFKDFFPRYTIIIINTLLKYFIYGPNEIKNEILLLLIEILKEIDLSLKKNYGVKKNLLNKLIQFSTFDQYQENISNLLKSSIVKADLSLIKFKEFEYKYFNNKENNESKHPNKNNKRKKRKNAKHNLKYYYLTNANSNLISNLKIKKHNNQKDSLFIKNNLIFFNHNFKQINNNNKDEHDEIYKQECIDDNIIRFLSKLILKFPSNRKKSYLILKNINSTEKDFASTMALSQLTNYTNSGITKGNYSQYSDMSFLNTHFNSTDFSTASSESDLKLIGNKTLKSPNRKFTQKNLESVDLVYFNKRNKNKKRGFTKRHSHSICSFSSDFESYLNNSTFDDYKELTDETLIKSDDNQISVKQENNNNNNNNNNTHRPNKPKYYNNTSDSGSGSNINNIDSNTNNSSSSSNNNMNKGDENIKNNNQKIMNENSNLFNTKKTDLNKELLSLKDLQFEIKRQVREWGRAKRKKRFSNNLLISEVFRQSYSLYKAFINEYKFIFQKAKSLIQSEYIKFILQEYSLNIKLFENQIFSSQIQNNEENFYLQIKEKVLTLKENSPKKFASMFANYQQIIEITDKNRITYLEKKRATADSQQYLQDILNNQNQDNEINTNNFSQKNYEMAENQICTTISQQQIFLINYLLSIIDIAKIINQIISIFNNQVEINSFLNSCTNLIEKNKKLSEKLENRERELRFK</sequence>
<feature type="compositionally biased region" description="Low complexity" evidence="2">
    <location>
        <begin position="2757"/>
        <end position="2766"/>
    </location>
</feature>
<keyword evidence="1" id="KW-0175">Coiled coil</keyword>
<dbReference type="EMBL" id="JANTQA010000032">
    <property type="protein sequence ID" value="KAJ3439917.1"/>
    <property type="molecule type" value="Genomic_DNA"/>
</dbReference>
<feature type="region of interest" description="Disordered" evidence="2">
    <location>
        <begin position="2272"/>
        <end position="2318"/>
    </location>
</feature>
<dbReference type="PANTHER" id="PTHR12295">
    <property type="entry name" value="FURRY-RELATED"/>
    <property type="match status" value="1"/>
</dbReference>
<dbReference type="GO" id="GO:0000902">
    <property type="term" value="P:cell morphogenesis"/>
    <property type="evidence" value="ECO:0007669"/>
    <property type="project" value="InterPro"/>
</dbReference>
<feature type="region of interest" description="Disordered" evidence="2">
    <location>
        <begin position="1629"/>
        <end position="1718"/>
    </location>
</feature>
<dbReference type="PANTHER" id="PTHR12295:SF30">
    <property type="entry name" value="PROTEIN FURRY"/>
    <property type="match status" value="1"/>
</dbReference>
<feature type="region of interest" description="Disordered" evidence="2">
    <location>
        <begin position="1898"/>
        <end position="1927"/>
    </location>
</feature>
<accession>A0AAV7ZD42</accession>
<feature type="compositionally biased region" description="Low complexity" evidence="2">
    <location>
        <begin position="965"/>
        <end position="974"/>
    </location>
</feature>
<name>A0AAV7ZD42_9EUKA</name>
<dbReference type="GO" id="GO:0005938">
    <property type="term" value="C:cell cortex"/>
    <property type="evidence" value="ECO:0007669"/>
    <property type="project" value="TreeGrafter"/>
</dbReference>
<feature type="region of interest" description="Disordered" evidence="2">
    <location>
        <begin position="699"/>
        <end position="733"/>
    </location>
</feature>
<feature type="compositionally biased region" description="Low complexity" evidence="2">
    <location>
        <begin position="2099"/>
        <end position="2135"/>
    </location>
</feature>
<feature type="compositionally biased region" description="Acidic residues" evidence="2">
    <location>
        <begin position="2089"/>
        <end position="2098"/>
    </location>
</feature>
<dbReference type="InterPro" id="IPR039867">
    <property type="entry name" value="Furry/Tao3/Mor2"/>
</dbReference>
<dbReference type="InterPro" id="IPR025481">
    <property type="entry name" value="Cell_Morphogen_C"/>
</dbReference>
<feature type="compositionally biased region" description="Acidic residues" evidence="2">
    <location>
        <begin position="1914"/>
        <end position="1923"/>
    </location>
</feature>
<dbReference type="GO" id="GO:0030427">
    <property type="term" value="C:site of polarized growth"/>
    <property type="evidence" value="ECO:0007669"/>
    <property type="project" value="TreeGrafter"/>
</dbReference>
<reference evidence="4" key="1">
    <citation type="submission" date="2022-08" db="EMBL/GenBank/DDBJ databases">
        <title>Novel sulphate-reducing endosymbionts in the free-living metamonad Anaeramoeba.</title>
        <authorList>
            <person name="Jerlstrom-Hultqvist J."/>
            <person name="Cepicka I."/>
            <person name="Gallot-Lavallee L."/>
            <person name="Salas-Leiva D."/>
            <person name="Curtis B.A."/>
            <person name="Zahonova K."/>
            <person name="Pipaliya S."/>
            <person name="Dacks J."/>
            <person name="Roger A.J."/>
        </authorList>
    </citation>
    <scope>NUCLEOTIDE SEQUENCE</scope>
    <source>
        <strain evidence="4">Busselton2</strain>
    </source>
</reference>
<feature type="compositionally biased region" description="Low complexity" evidence="2">
    <location>
        <begin position="929"/>
        <end position="958"/>
    </location>
</feature>
<feature type="region of interest" description="Disordered" evidence="2">
    <location>
        <begin position="526"/>
        <end position="559"/>
    </location>
</feature>
<organism evidence="4 5">
    <name type="scientific">Anaeramoeba flamelloides</name>
    <dbReference type="NCBI Taxonomy" id="1746091"/>
    <lineage>
        <taxon>Eukaryota</taxon>
        <taxon>Metamonada</taxon>
        <taxon>Anaeramoebidae</taxon>
        <taxon>Anaeramoeba</taxon>
    </lineage>
</organism>
<proteinExistence type="predicted"/>
<feature type="domain" description="Cell morphogenesis protein C-terminal" evidence="3">
    <location>
        <begin position="2153"/>
        <end position="2271"/>
    </location>
</feature>
<evidence type="ECO:0000313" key="5">
    <source>
        <dbReference type="Proteomes" id="UP001146793"/>
    </source>
</evidence>
<evidence type="ECO:0000256" key="1">
    <source>
        <dbReference type="SAM" id="Coils"/>
    </source>
</evidence>
<feature type="compositionally biased region" description="Polar residues" evidence="2">
    <location>
        <begin position="1652"/>
        <end position="1678"/>
    </location>
</feature>
<dbReference type="Pfam" id="PF14225">
    <property type="entry name" value="MOR2-PAG1_C"/>
    <property type="match status" value="2"/>
</dbReference>
<evidence type="ECO:0000259" key="3">
    <source>
        <dbReference type="Pfam" id="PF14225"/>
    </source>
</evidence>
<dbReference type="Proteomes" id="UP001146793">
    <property type="component" value="Unassembled WGS sequence"/>
</dbReference>
<feature type="compositionally biased region" description="Low complexity" evidence="2">
    <location>
        <begin position="2302"/>
        <end position="2312"/>
    </location>
</feature>
<protein>
    <submittedName>
        <fullName evidence="4">Protein furry</fullName>
    </submittedName>
</protein>
<feature type="domain" description="Cell morphogenesis protein C-terminal" evidence="3">
    <location>
        <begin position="2353"/>
        <end position="2462"/>
    </location>
</feature>